<protein>
    <submittedName>
        <fullName evidence="7">Acyl-CoA synthetase</fullName>
    </submittedName>
</protein>
<comment type="caution">
    <text evidence="7">The sequence shown here is derived from an EMBL/GenBank/DDBJ whole genome shotgun (WGS) entry which is preliminary data.</text>
</comment>
<keyword evidence="4" id="KW-0808">Transferase</keyword>
<evidence type="ECO:0000313" key="7">
    <source>
        <dbReference type="EMBL" id="NEV63477.1"/>
    </source>
</evidence>
<dbReference type="InterPro" id="IPR014548">
    <property type="entry name" value="Ac_Trasf"/>
</dbReference>
<dbReference type="CDD" id="cd07984">
    <property type="entry name" value="LPLAT_LABLAT-like"/>
    <property type="match status" value="1"/>
</dbReference>
<dbReference type="InterPro" id="IPR004960">
    <property type="entry name" value="LipA_acyltrans"/>
</dbReference>
<evidence type="ECO:0000256" key="6">
    <source>
        <dbReference type="ARBA" id="ARBA00023315"/>
    </source>
</evidence>
<keyword evidence="6" id="KW-0012">Acyltransferase</keyword>
<evidence type="ECO:0000256" key="1">
    <source>
        <dbReference type="ARBA" id="ARBA00004533"/>
    </source>
</evidence>
<proteinExistence type="predicted"/>
<evidence type="ECO:0000256" key="2">
    <source>
        <dbReference type="ARBA" id="ARBA00022475"/>
    </source>
</evidence>
<dbReference type="GO" id="GO:0005886">
    <property type="term" value="C:plasma membrane"/>
    <property type="evidence" value="ECO:0007669"/>
    <property type="project" value="UniProtKB-SubCell"/>
</dbReference>
<dbReference type="AlphaFoldDB" id="A0A6M0K4F8"/>
<dbReference type="GO" id="GO:0009247">
    <property type="term" value="P:glycolipid biosynthetic process"/>
    <property type="evidence" value="ECO:0007669"/>
    <property type="project" value="UniProtKB-ARBA"/>
</dbReference>
<reference evidence="7 8" key="1">
    <citation type="submission" date="2020-02" db="EMBL/GenBank/DDBJ databases">
        <title>Genome sequences of Thiorhodococcus mannitoliphagus and Thiorhodococcus minor, purple sulfur photosynthetic bacteria in the gammaproteobacterial family, Chromatiaceae.</title>
        <authorList>
            <person name="Aviles F.A."/>
            <person name="Meyer T.E."/>
            <person name="Kyndt J.A."/>
        </authorList>
    </citation>
    <scope>NUCLEOTIDE SEQUENCE [LARGE SCALE GENOMIC DNA]</scope>
    <source>
        <strain evidence="7 8">DSM 11518</strain>
    </source>
</reference>
<evidence type="ECO:0000313" key="8">
    <source>
        <dbReference type="Proteomes" id="UP000483379"/>
    </source>
</evidence>
<sequence length="288" mass="32406">MLMLRIMTWISLRLGRPAGRIVLHGIALYFLAFAHKARRASRDYLRRALKHDPTLAERYLHIFTFAATIHDRVYLLNDRLQHFDIEIQGEPLIADHVASGKGALLFGGHIGSFEVIRALGRSQPDLRIALAMYEKNTRRLNAILAAINPEAQPDLIALGNPSAILGIRDRLDEGTLVGVLADRSFKAESCREISLLGRPAAFPVNAFRMAAALRTRIIFMAGLYRGGNCYGIRFLPIADFASTPRRDREAAIAEAMERYVAALEQCCQDAPYNWFNFYPFWEAADLHP</sequence>
<keyword evidence="8" id="KW-1185">Reference proteome</keyword>
<keyword evidence="5" id="KW-0472">Membrane</keyword>
<dbReference type="EMBL" id="JAAIJQ010000052">
    <property type="protein sequence ID" value="NEV63477.1"/>
    <property type="molecule type" value="Genomic_DNA"/>
</dbReference>
<name>A0A6M0K4F8_9GAMM</name>
<dbReference type="PANTHER" id="PTHR30606">
    <property type="entry name" value="LIPID A BIOSYNTHESIS LAUROYL ACYLTRANSFERASE"/>
    <property type="match status" value="1"/>
</dbReference>
<keyword evidence="2" id="KW-1003">Cell membrane</keyword>
<dbReference type="PANTHER" id="PTHR30606:SF9">
    <property type="entry name" value="LIPID A BIOSYNTHESIS LAUROYLTRANSFERASE"/>
    <property type="match status" value="1"/>
</dbReference>
<dbReference type="GO" id="GO:0016746">
    <property type="term" value="F:acyltransferase activity"/>
    <property type="evidence" value="ECO:0007669"/>
    <property type="project" value="UniProtKB-KW"/>
</dbReference>
<dbReference type="Proteomes" id="UP000483379">
    <property type="component" value="Unassembled WGS sequence"/>
</dbReference>
<gene>
    <name evidence="7" type="ORF">G3446_16550</name>
</gene>
<organism evidence="7 8">
    <name type="scientific">Thiorhodococcus minor</name>
    <dbReference type="NCBI Taxonomy" id="57489"/>
    <lineage>
        <taxon>Bacteria</taxon>
        <taxon>Pseudomonadati</taxon>
        <taxon>Pseudomonadota</taxon>
        <taxon>Gammaproteobacteria</taxon>
        <taxon>Chromatiales</taxon>
        <taxon>Chromatiaceae</taxon>
        <taxon>Thiorhodococcus</taxon>
    </lineage>
</organism>
<accession>A0A6M0K4F8</accession>
<evidence type="ECO:0000256" key="4">
    <source>
        <dbReference type="ARBA" id="ARBA00022679"/>
    </source>
</evidence>
<dbReference type="Pfam" id="PF03279">
    <property type="entry name" value="Lip_A_acyltrans"/>
    <property type="match status" value="1"/>
</dbReference>
<dbReference type="PIRSF" id="PIRSF028561">
    <property type="entry name" value="Ac_Trasf"/>
    <property type="match status" value="1"/>
</dbReference>
<comment type="subcellular location">
    <subcellularLocation>
        <location evidence="1">Cell inner membrane</location>
    </subcellularLocation>
</comment>
<evidence type="ECO:0000256" key="3">
    <source>
        <dbReference type="ARBA" id="ARBA00022519"/>
    </source>
</evidence>
<keyword evidence="3" id="KW-0997">Cell inner membrane</keyword>
<evidence type="ECO:0000256" key="5">
    <source>
        <dbReference type="ARBA" id="ARBA00023136"/>
    </source>
</evidence>